<reference evidence="2 3" key="1">
    <citation type="journal article" date="2015" name="Genome Biol. Evol.">
        <title>Comparative Genomics of a Bacterivorous Green Alga Reveals Evolutionary Causalities and Consequences of Phago-Mixotrophic Mode of Nutrition.</title>
        <authorList>
            <person name="Burns J.A."/>
            <person name="Paasch A."/>
            <person name="Narechania A."/>
            <person name="Kim E."/>
        </authorList>
    </citation>
    <scope>NUCLEOTIDE SEQUENCE [LARGE SCALE GENOMIC DNA]</scope>
    <source>
        <strain evidence="2 3">PLY_AMNH</strain>
    </source>
</reference>
<accession>A0AAE0BSG0</accession>
<feature type="region of interest" description="Disordered" evidence="1">
    <location>
        <begin position="67"/>
        <end position="170"/>
    </location>
</feature>
<keyword evidence="3" id="KW-1185">Reference proteome</keyword>
<feature type="region of interest" description="Disordered" evidence="1">
    <location>
        <begin position="211"/>
        <end position="345"/>
    </location>
</feature>
<comment type="caution">
    <text evidence="2">The sequence shown here is derived from an EMBL/GenBank/DDBJ whole genome shotgun (WGS) entry which is preliminary data.</text>
</comment>
<dbReference type="EMBL" id="LGRX02033281">
    <property type="protein sequence ID" value="KAK3241921.1"/>
    <property type="molecule type" value="Genomic_DNA"/>
</dbReference>
<evidence type="ECO:0000313" key="2">
    <source>
        <dbReference type="EMBL" id="KAK3241921.1"/>
    </source>
</evidence>
<feature type="compositionally biased region" description="Polar residues" evidence="1">
    <location>
        <begin position="317"/>
        <end position="327"/>
    </location>
</feature>
<name>A0AAE0BSG0_9CHLO</name>
<dbReference type="Gene3D" id="2.60.120.620">
    <property type="entry name" value="q2cbj1_9rhob like domain"/>
    <property type="match status" value="1"/>
</dbReference>
<proteinExistence type="predicted"/>
<evidence type="ECO:0000313" key="3">
    <source>
        <dbReference type="Proteomes" id="UP001190700"/>
    </source>
</evidence>
<evidence type="ECO:0000256" key="1">
    <source>
        <dbReference type="SAM" id="MobiDB-lite"/>
    </source>
</evidence>
<dbReference type="AlphaFoldDB" id="A0AAE0BSG0"/>
<gene>
    <name evidence="2" type="ORF">CYMTET_48354</name>
</gene>
<dbReference type="Proteomes" id="UP001190700">
    <property type="component" value="Unassembled WGS sequence"/>
</dbReference>
<protein>
    <recommendedName>
        <fullName evidence="4">Prolyl 4-hydroxylase alpha subunit Fe(2+) 2OG dioxygenase domain-containing protein</fullName>
    </recommendedName>
</protein>
<sequence length="647" mass="69961">MANDELYFCGPAEMERWVFITCLVYACTPKLVAQQYEVLSNNFIKGTERYTDHKFSNVDFDQDLTQADGVTSDAPSVDAVGGSSAEGNAVPDQGVPAYVNPGDDGPLTDAGGEGGDGEGNDRAPKTTVGSPPVEGVAYFSKVEGEGRKEGSSSVEQDNNAPYEGWKNGSTVEDDSFMLLEKIEKMLEEIGSGLEQDNTTPHDGVVVASTVEKDSSAPHEGTVGGSGVQDLNSVSEGGVADGRRFEGDDRAPTEKTAGGSVVDDNDSALYEGHVGISDVKDDSSAPSEGTAEGDGHEEDSSTSYEGAADGGSAKDDSSALSEGTTPGASNGPLSPPPVPLPPQYPYALPSGREMSVLKNVWRDHVVMDPFPHVVVHDVLDETLYNELELTFPADVDVIRSSNPEMKPSRAPPNKRFNMRGVFTTNSTSWEHKLLPPVWQRFIQYHTSPQFFQELVDIFEPALNHSRPEMLREMKQESFDKLSSAVRGTAASLKADVALDCQVAINSNTKRPTNKHRVIGPHHDDFDEIFAGLLYFKGEEDRTKGGDLELYSCKGPCREISRKGRAGLKAKLKTEVVMYHPATLRLAKTVPYAKNVLVLFINTDKAPNGLHAVHSVSPRRRAQLSRRLVNILGEVVDPNSAISSKFVRT</sequence>
<feature type="compositionally biased region" description="Basic and acidic residues" evidence="1">
    <location>
        <begin position="240"/>
        <end position="252"/>
    </location>
</feature>
<evidence type="ECO:0008006" key="4">
    <source>
        <dbReference type="Google" id="ProtNLM"/>
    </source>
</evidence>
<feature type="compositionally biased region" description="Pro residues" evidence="1">
    <location>
        <begin position="332"/>
        <end position="343"/>
    </location>
</feature>
<organism evidence="2 3">
    <name type="scientific">Cymbomonas tetramitiformis</name>
    <dbReference type="NCBI Taxonomy" id="36881"/>
    <lineage>
        <taxon>Eukaryota</taxon>
        <taxon>Viridiplantae</taxon>
        <taxon>Chlorophyta</taxon>
        <taxon>Pyramimonadophyceae</taxon>
        <taxon>Pyramimonadales</taxon>
        <taxon>Pyramimonadaceae</taxon>
        <taxon>Cymbomonas</taxon>
    </lineage>
</organism>